<accession>A0ABQ3XQS5</accession>
<name>A0ABQ3XQS5_9ACTN</name>
<reference evidence="1 2" key="1">
    <citation type="submission" date="2021-01" db="EMBL/GenBank/DDBJ databases">
        <title>Whole genome shotgun sequence of Actinoplanes couchii NBRC 106145.</title>
        <authorList>
            <person name="Komaki H."/>
            <person name="Tamura T."/>
        </authorList>
    </citation>
    <scope>NUCLEOTIDE SEQUENCE [LARGE SCALE GENOMIC DNA]</scope>
    <source>
        <strain evidence="1 2">NBRC 106145</strain>
    </source>
</reference>
<keyword evidence="2" id="KW-1185">Reference proteome</keyword>
<dbReference type="RefSeq" id="WP_203808255.1">
    <property type="nucleotide sequence ID" value="NZ_BAAAQE010000049.1"/>
</dbReference>
<evidence type="ECO:0000313" key="1">
    <source>
        <dbReference type="EMBL" id="GID60851.1"/>
    </source>
</evidence>
<dbReference type="EMBL" id="BOMG01000115">
    <property type="protein sequence ID" value="GID60851.1"/>
    <property type="molecule type" value="Genomic_DNA"/>
</dbReference>
<proteinExistence type="predicted"/>
<evidence type="ECO:0000313" key="2">
    <source>
        <dbReference type="Proteomes" id="UP000612282"/>
    </source>
</evidence>
<gene>
    <name evidence="1" type="ORF">Aco03nite_092550</name>
</gene>
<sequence>MGEPVLRHRRDVEGRFDGVLGGSSGYYDSATESGLAGRLEQVARLLWAERTRFYQRALEDEGDWSGDGTPQNDADHDFYEGREQLTATGTSPDGRITIAVQGMRTWNVSIAAGTLRSLDENAFGTAVGAAAARMINDQSLKMLQLKARTFGESR</sequence>
<comment type="caution">
    <text evidence="1">The sequence shown here is derived from an EMBL/GenBank/DDBJ whole genome shotgun (WGS) entry which is preliminary data.</text>
</comment>
<organism evidence="1 2">
    <name type="scientific">Actinoplanes couchii</name>
    <dbReference type="NCBI Taxonomy" id="403638"/>
    <lineage>
        <taxon>Bacteria</taxon>
        <taxon>Bacillati</taxon>
        <taxon>Actinomycetota</taxon>
        <taxon>Actinomycetes</taxon>
        <taxon>Micromonosporales</taxon>
        <taxon>Micromonosporaceae</taxon>
        <taxon>Actinoplanes</taxon>
    </lineage>
</organism>
<protein>
    <submittedName>
        <fullName evidence="1">Uncharacterized protein</fullName>
    </submittedName>
</protein>
<dbReference type="Proteomes" id="UP000612282">
    <property type="component" value="Unassembled WGS sequence"/>
</dbReference>